<reference evidence="2" key="1">
    <citation type="journal article" date="2023" name="G3 (Bethesda)">
        <title>Genome assembly and association tests identify interacting loci associated with vigor, precocity, and sex in interspecific pistachio rootstocks.</title>
        <authorList>
            <person name="Palmer W."/>
            <person name="Jacygrad E."/>
            <person name="Sagayaradj S."/>
            <person name="Cavanaugh K."/>
            <person name="Han R."/>
            <person name="Bertier L."/>
            <person name="Beede B."/>
            <person name="Kafkas S."/>
            <person name="Golino D."/>
            <person name="Preece J."/>
            <person name="Michelmore R."/>
        </authorList>
    </citation>
    <scope>NUCLEOTIDE SEQUENCE [LARGE SCALE GENOMIC DNA]</scope>
</reference>
<comment type="caution">
    <text evidence="1">The sequence shown here is derived from an EMBL/GenBank/DDBJ whole genome shotgun (WGS) entry which is preliminary data.</text>
</comment>
<sequence length="70" mass="7866">MEKMGDLVGSRQSDLNKSFKLAIRSLLTTSQNKNSAKHSITLLLLSKWVPSLNTYSDLFLILLNFVLVNV</sequence>
<proteinExistence type="predicted"/>
<evidence type="ECO:0000313" key="1">
    <source>
        <dbReference type="EMBL" id="KAJ0043083.1"/>
    </source>
</evidence>
<evidence type="ECO:0000313" key="2">
    <source>
        <dbReference type="Proteomes" id="UP001163603"/>
    </source>
</evidence>
<keyword evidence="2" id="KW-1185">Reference proteome</keyword>
<gene>
    <name evidence="1" type="ORF">Pint_19445</name>
</gene>
<protein>
    <submittedName>
        <fullName evidence="1">Uncharacterized protein</fullName>
    </submittedName>
</protein>
<accession>A0ACC0YZC5</accession>
<organism evidence="1 2">
    <name type="scientific">Pistacia integerrima</name>
    <dbReference type="NCBI Taxonomy" id="434235"/>
    <lineage>
        <taxon>Eukaryota</taxon>
        <taxon>Viridiplantae</taxon>
        <taxon>Streptophyta</taxon>
        <taxon>Embryophyta</taxon>
        <taxon>Tracheophyta</taxon>
        <taxon>Spermatophyta</taxon>
        <taxon>Magnoliopsida</taxon>
        <taxon>eudicotyledons</taxon>
        <taxon>Gunneridae</taxon>
        <taxon>Pentapetalae</taxon>
        <taxon>rosids</taxon>
        <taxon>malvids</taxon>
        <taxon>Sapindales</taxon>
        <taxon>Anacardiaceae</taxon>
        <taxon>Pistacia</taxon>
    </lineage>
</organism>
<dbReference type="EMBL" id="CM047739">
    <property type="protein sequence ID" value="KAJ0043083.1"/>
    <property type="molecule type" value="Genomic_DNA"/>
</dbReference>
<name>A0ACC0YZC5_9ROSI</name>
<dbReference type="Proteomes" id="UP001163603">
    <property type="component" value="Chromosome 4"/>
</dbReference>